<accession>A0ABY0KWJ6</accession>
<keyword evidence="3" id="KW-1185">Reference proteome</keyword>
<comment type="caution">
    <text evidence="2">The sequence shown here is derived from an EMBL/GenBank/DDBJ whole genome shotgun (WGS) entry which is preliminary data.</text>
</comment>
<name>A0ABY0KWJ6_9APIC</name>
<dbReference type="InterPro" id="IPR006373">
    <property type="entry name" value="VSA_Rifin"/>
</dbReference>
<dbReference type="Pfam" id="PF02009">
    <property type="entry name" value="RIFIN"/>
    <property type="match status" value="1"/>
</dbReference>
<evidence type="ECO:0000313" key="2">
    <source>
        <dbReference type="EMBL" id="SCQ12903.1"/>
    </source>
</evidence>
<gene>
    <name evidence="2" type="ORF">PGABG01_0030500</name>
</gene>
<organism evidence="2 3">
    <name type="scientific">Plasmodium gaboni</name>
    <dbReference type="NCBI Taxonomy" id="647221"/>
    <lineage>
        <taxon>Eukaryota</taxon>
        <taxon>Sar</taxon>
        <taxon>Alveolata</taxon>
        <taxon>Apicomplexa</taxon>
        <taxon>Aconoidasida</taxon>
        <taxon>Haemosporida</taxon>
        <taxon>Plasmodiidae</taxon>
        <taxon>Plasmodium</taxon>
        <taxon>Plasmodium (Laverania)</taxon>
    </lineage>
</organism>
<dbReference type="Proteomes" id="UP000831156">
    <property type="component" value="Unassembled WGS sequence"/>
</dbReference>
<evidence type="ECO:0000313" key="3">
    <source>
        <dbReference type="Proteomes" id="UP000831156"/>
    </source>
</evidence>
<dbReference type="EMBL" id="FMKD01000081">
    <property type="protein sequence ID" value="SCQ12903.1"/>
    <property type="molecule type" value="Genomic_DNA"/>
</dbReference>
<evidence type="ECO:0000256" key="1">
    <source>
        <dbReference type="SAM" id="Coils"/>
    </source>
</evidence>
<keyword evidence="1" id="KW-0175">Coiled coil</keyword>
<sequence length="353" mass="39670">MCEIDLYEPKYDNDPEMKKVMDNFNLRTQKRFYELNERIKEKRKKFNEKCDKDIKEIIVKDKIEKDLIKKLSVLEKLEDRSYLRKGKREKRVEQNIQKCYYKKRKTLGTILSEWDILANIDMYEGIPFCSTVDYIYGNIKSIKDAVTKVGYIRSNNSTVPENKGSKDTTEIGSILSSILGSSNSLFQKYIDEKIKSNGVSFKKQTGYASFFIYVLSEIVEHVVIPVGTTLIFGRSGNENNNETTSAETQVCKCSFSCADQSSCTCIYTCTCGSKDTSSVTYTCMCSCKCTCKGAEKCETTSACVEQCKDACACAEKCASACTCAEKCVKACTCAEKCVKACICAEKCVSACEC</sequence>
<feature type="coiled-coil region" evidence="1">
    <location>
        <begin position="36"/>
        <end position="80"/>
    </location>
</feature>
<proteinExistence type="predicted"/>
<reference evidence="2" key="1">
    <citation type="submission" date="2016-09" db="EMBL/GenBank/DDBJ databases">
        <authorList>
            <consortium name="Pathogen Informatics"/>
            <person name="Sun Q."/>
            <person name="Inoue M."/>
        </authorList>
    </citation>
    <scope>NUCLEOTIDE SEQUENCE</scope>
</reference>
<protein>
    <submittedName>
        <fullName evidence="2">Rifin PIR protein, putative</fullName>
    </submittedName>
</protein>